<evidence type="ECO:0000313" key="1">
    <source>
        <dbReference type="EMBL" id="KAG2846883.1"/>
    </source>
</evidence>
<evidence type="ECO:0000313" key="2">
    <source>
        <dbReference type="EMBL" id="KAG2897620.1"/>
    </source>
</evidence>
<dbReference type="STRING" id="29920.A0A329RWI1"/>
<evidence type="ECO:0000313" key="7">
    <source>
        <dbReference type="Proteomes" id="UP000251314"/>
    </source>
</evidence>
<dbReference type="Proteomes" id="UP000736787">
    <property type="component" value="Unassembled WGS sequence"/>
</dbReference>
<dbReference type="EMBL" id="RCMK01000793">
    <property type="protein sequence ID" value="KAG2912273.1"/>
    <property type="molecule type" value="Genomic_DNA"/>
</dbReference>
<dbReference type="EMBL" id="MJFZ01000539">
    <property type="protein sequence ID" value="RAW27762.1"/>
    <property type="molecule type" value="Genomic_DNA"/>
</dbReference>
<dbReference type="Proteomes" id="UP000251314">
    <property type="component" value="Unassembled WGS sequence"/>
</dbReference>
<protein>
    <submittedName>
        <fullName evidence="6">Uncharacterized protein</fullName>
    </submittedName>
</protein>
<dbReference type="EMBL" id="RCMG01000801">
    <property type="protein sequence ID" value="KAG2846883.1"/>
    <property type="molecule type" value="Genomic_DNA"/>
</dbReference>
<dbReference type="OrthoDB" id="416222at2759"/>
<gene>
    <name evidence="6" type="ORF">PC110_g15839</name>
    <name evidence="1" type="ORF">PC113_g17880</name>
    <name evidence="2" type="ORF">PC115_g17109</name>
    <name evidence="3" type="ORF">PC117_g18958</name>
    <name evidence="4" type="ORF">PC118_g13211</name>
    <name evidence="5" type="ORF">PC129_g21542</name>
</gene>
<evidence type="ECO:0000313" key="4">
    <source>
        <dbReference type="EMBL" id="KAG2976836.1"/>
    </source>
</evidence>
<dbReference type="Proteomes" id="UP000697107">
    <property type="component" value="Unassembled WGS sequence"/>
</dbReference>
<organism evidence="6 7">
    <name type="scientific">Phytophthora cactorum</name>
    <dbReference type="NCBI Taxonomy" id="29920"/>
    <lineage>
        <taxon>Eukaryota</taxon>
        <taxon>Sar</taxon>
        <taxon>Stramenopiles</taxon>
        <taxon>Oomycota</taxon>
        <taxon>Peronosporomycetes</taxon>
        <taxon>Peronosporales</taxon>
        <taxon>Peronosporaceae</taxon>
        <taxon>Phytophthora</taxon>
    </lineage>
</organism>
<dbReference type="EMBL" id="RCMI01000790">
    <property type="protein sequence ID" value="KAG2897620.1"/>
    <property type="molecule type" value="Genomic_DNA"/>
</dbReference>
<dbReference type="Proteomes" id="UP000760860">
    <property type="component" value="Unassembled WGS sequence"/>
</dbReference>
<evidence type="ECO:0000313" key="6">
    <source>
        <dbReference type="EMBL" id="RAW27762.1"/>
    </source>
</evidence>
<dbReference type="AlphaFoldDB" id="A0A329RWI1"/>
<keyword evidence="7" id="KW-1185">Reference proteome</keyword>
<proteinExistence type="predicted"/>
<comment type="caution">
    <text evidence="6">The sequence shown here is derived from an EMBL/GenBank/DDBJ whole genome shotgun (WGS) entry which is preliminary data.</text>
</comment>
<name>A0A329RWI1_9STRA</name>
<dbReference type="Proteomes" id="UP000774804">
    <property type="component" value="Unassembled WGS sequence"/>
</dbReference>
<reference evidence="1" key="2">
    <citation type="submission" date="2018-10" db="EMBL/GenBank/DDBJ databases">
        <title>Effector identification in a new, highly contiguous assembly of the strawberry crown rot pathogen Phytophthora cactorum.</title>
        <authorList>
            <person name="Armitage A.D."/>
            <person name="Nellist C.F."/>
            <person name="Bates H."/>
            <person name="Vickerstaff R.J."/>
            <person name="Harrison R.J."/>
        </authorList>
    </citation>
    <scope>NUCLEOTIDE SEQUENCE</scope>
    <source>
        <strain evidence="1">15-7</strain>
        <strain evidence="2">4032</strain>
        <strain evidence="3">4040</strain>
        <strain evidence="4">P415</strain>
        <strain evidence="5">P421</strain>
    </source>
</reference>
<evidence type="ECO:0000313" key="5">
    <source>
        <dbReference type="EMBL" id="KAG3207106.1"/>
    </source>
</evidence>
<accession>A0A329RWI1</accession>
<sequence length="43" mass="4904">MATFTEDDIIGQMTQLYINMVLTDGLQIDEDKIREYGKLHVGS</sequence>
<evidence type="ECO:0000313" key="3">
    <source>
        <dbReference type="EMBL" id="KAG2912273.1"/>
    </source>
</evidence>
<dbReference type="EMBL" id="RCMV01001754">
    <property type="protein sequence ID" value="KAG3207106.1"/>
    <property type="molecule type" value="Genomic_DNA"/>
</dbReference>
<dbReference type="EMBL" id="RCML01000446">
    <property type="protein sequence ID" value="KAG2976836.1"/>
    <property type="molecule type" value="Genomic_DNA"/>
</dbReference>
<dbReference type="Proteomes" id="UP000735874">
    <property type="component" value="Unassembled WGS sequence"/>
</dbReference>
<dbReference type="VEuPathDB" id="FungiDB:PC110_g15839"/>
<reference evidence="6 7" key="1">
    <citation type="submission" date="2018-01" db="EMBL/GenBank/DDBJ databases">
        <title>Draft genome of the strawberry crown rot pathogen Phytophthora cactorum.</title>
        <authorList>
            <person name="Armitage A.D."/>
            <person name="Lysoe E."/>
            <person name="Nellist C.F."/>
            <person name="Harrison R.J."/>
            <person name="Brurberg M.B."/>
        </authorList>
    </citation>
    <scope>NUCLEOTIDE SEQUENCE [LARGE SCALE GENOMIC DNA]</scope>
    <source>
        <strain evidence="6 7">10300</strain>
    </source>
</reference>